<feature type="region of interest" description="Disordered" evidence="1">
    <location>
        <begin position="1"/>
        <end position="43"/>
    </location>
</feature>
<feature type="compositionally biased region" description="Low complexity" evidence="1">
    <location>
        <begin position="353"/>
        <end position="367"/>
    </location>
</feature>
<dbReference type="AlphaFoldDB" id="A0A2J6SKW4"/>
<organism evidence="2 3">
    <name type="scientific">Hyaloscypha bicolor E</name>
    <dbReference type="NCBI Taxonomy" id="1095630"/>
    <lineage>
        <taxon>Eukaryota</taxon>
        <taxon>Fungi</taxon>
        <taxon>Dikarya</taxon>
        <taxon>Ascomycota</taxon>
        <taxon>Pezizomycotina</taxon>
        <taxon>Leotiomycetes</taxon>
        <taxon>Helotiales</taxon>
        <taxon>Hyaloscyphaceae</taxon>
        <taxon>Hyaloscypha</taxon>
        <taxon>Hyaloscypha bicolor</taxon>
    </lineage>
</organism>
<reference evidence="2 3" key="1">
    <citation type="submission" date="2016-04" db="EMBL/GenBank/DDBJ databases">
        <title>A degradative enzymes factory behind the ericoid mycorrhizal symbiosis.</title>
        <authorList>
            <consortium name="DOE Joint Genome Institute"/>
            <person name="Martino E."/>
            <person name="Morin E."/>
            <person name="Grelet G."/>
            <person name="Kuo A."/>
            <person name="Kohler A."/>
            <person name="Daghino S."/>
            <person name="Barry K."/>
            <person name="Choi C."/>
            <person name="Cichocki N."/>
            <person name="Clum A."/>
            <person name="Copeland A."/>
            <person name="Hainaut M."/>
            <person name="Haridas S."/>
            <person name="Labutti K."/>
            <person name="Lindquist E."/>
            <person name="Lipzen A."/>
            <person name="Khouja H.-R."/>
            <person name="Murat C."/>
            <person name="Ohm R."/>
            <person name="Olson A."/>
            <person name="Spatafora J."/>
            <person name="Veneault-Fourrey C."/>
            <person name="Henrissat B."/>
            <person name="Grigoriev I."/>
            <person name="Martin F."/>
            <person name="Perotto S."/>
        </authorList>
    </citation>
    <scope>NUCLEOTIDE SEQUENCE [LARGE SCALE GENOMIC DNA]</scope>
    <source>
        <strain evidence="2 3">E</strain>
    </source>
</reference>
<dbReference type="InParanoid" id="A0A2J6SKW4"/>
<evidence type="ECO:0000313" key="3">
    <source>
        <dbReference type="Proteomes" id="UP000235371"/>
    </source>
</evidence>
<evidence type="ECO:0000256" key="1">
    <source>
        <dbReference type="SAM" id="MobiDB-lite"/>
    </source>
</evidence>
<dbReference type="RefSeq" id="XP_024728307.1">
    <property type="nucleotide sequence ID" value="XM_024876222.1"/>
</dbReference>
<name>A0A2J6SKW4_9HELO</name>
<feature type="compositionally biased region" description="Basic and acidic residues" evidence="1">
    <location>
        <begin position="478"/>
        <end position="495"/>
    </location>
</feature>
<keyword evidence="3" id="KW-1185">Reference proteome</keyword>
<dbReference type="EMBL" id="KZ613912">
    <property type="protein sequence ID" value="PMD51403.1"/>
    <property type="molecule type" value="Genomic_DNA"/>
</dbReference>
<feature type="region of interest" description="Disordered" evidence="1">
    <location>
        <begin position="478"/>
        <end position="522"/>
    </location>
</feature>
<protein>
    <submittedName>
        <fullName evidence="2">Uncharacterized protein</fullName>
    </submittedName>
</protein>
<sequence>MSTPSARKRPAADVSGDQDERARIARPATKRRRSQSVDSTEHLTQLDLDNSTRPSRSAFCSGYDLDRLNYHVRLQDFAVELQKAANAAFPGGQTSRYTTVDVILLSWEDEDPTLPISSEIRDLTDTFANLYGYHVEEWLIPAEEDSHNQLQVKILQFLWASNPTHLKIVYYAGHSKLGSNGQPILISRANSGKERCPTVKWTAIQNSLEESRSDVLVLLDCCASGVCTTDEGNGVTEMIAAWACETLSDGPDPSSFTQALNMKLRQLSQLPYLTVGQLYNAIFTEVQARRVEPSTLRPKKLPVHRVLTCSQDSPRSICLSKHSKPSQQQDVLHTTENSVPISQLQPLDLPVFNSPSSEEPNTPNSISLLSQNASAKSSTTSLDELPEYPRLLFCIRISEDVKASDFSPEIFLDWLKKVPIKANLVRVEAGFASNSTLVMFSILPAILGYLPENPAMTLLGTIKSKNIIAAVPSKEKEIRTKKQPAAEKEEIDAKAKMKSPTASATSSGKKEEPSPPKGGCRYIMFREDIRPMTW</sequence>
<dbReference type="OrthoDB" id="4760831at2759"/>
<gene>
    <name evidence="2" type="ORF">K444DRAFT_546444</name>
</gene>
<dbReference type="Proteomes" id="UP000235371">
    <property type="component" value="Unassembled WGS sequence"/>
</dbReference>
<feature type="region of interest" description="Disordered" evidence="1">
    <location>
        <begin position="350"/>
        <end position="370"/>
    </location>
</feature>
<dbReference type="STRING" id="1095630.A0A2J6SKW4"/>
<proteinExistence type="predicted"/>
<dbReference type="GeneID" id="36584301"/>
<accession>A0A2J6SKW4</accession>
<evidence type="ECO:0000313" key="2">
    <source>
        <dbReference type="EMBL" id="PMD51403.1"/>
    </source>
</evidence>